<sequence length="364" mass="39918">MPVSLPTLLFSLLLVLAAVNCKQVKNEKCKSCAFLVDTFNAGLEKTSNKHFAGGDTAWEEKNLGKYKTSETRLVEVMEGACKKRTLDNTDKYNGVKELEFKCSALFEDNEEPVEEWYKSQQDLDLFSHLCVDNLKLCCPNGRFGKECASCPGLDKGSEVCFGHGECNGDGSREGTGKCKCSDGYSGHACQHCAPNYFHTKKTETEIECTKCDESCAGGCSGPSNKDCVKCGTGWMRDENEACVDVDECKAEGNNERCTGAYEVCFNTAGSFRCDCETGYIRNKEGVCEVDVVAPSNSPLLRPHQLLRLVAYLGLISVITLIYSFHRSILCVIFTLISIIASILIELYVNPDTIPDAAKSFLSGL</sequence>
<keyword evidence="5 9" id="KW-0472">Membrane</keyword>
<keyword evidence="9" id="KW-0812">Transmembrane</keyword>
<evidence type="ECO:0000259" key="11">
    <source>
        <dbReference type="PROSITE" id="PS50026"/>
    </source>
</evidence>
<feature type="signal peptide" evidence="10">
    <location>
        <begin position="1"/>
        <end position="21"/>
    </location>
</feature>
<evidence type="ECO:0000313" key="12">
    <source>
        <dbReference type="EMBL" id="GMT23685.1"/>
    </source>
</evidence>
<keyword evidence="6 8" id="KW-1015">Disulfide bond</keyword>
<dbReference type="SMART" id="SM00179">
    <property type="entry name" value="EGF_CA"/>
    <property type="match status" value="1"/>
</dbReference>
<evidence type="ECO:0000256" key="9">
    <source>
        <dbReference type="SAM" id="Phobius"/>
    </source>
</evidence>
<dbReference type="InterPro" id="IPR009030">
    <property type="entry name" value="Growth_fac_rcpt_cys_sf"/>
</dbReference>
<comment type="subcellular location">
    <subcellularLocation>
        <location evidence="1">Membrane</location>
    </subcellularLocation>
</comment>
<evidence type="ECO:0000313" key="13">
    <source>
        <dbReference type="Proteomes" id="UP001432322"/>
    </source>
</evidence>
<gene>
    <name evidence="12" type="ORF">PFISCL1PPCAC_14982</name>
</gene>
<evidence type="ECO:0000256" key="10">
    <source>
        <dbReference type="SAM" id="SignalP"/>
    </source>
</evidence>
<dbReference type="InterPro" id="IPR000742">
    <property type="entry name" value="EGF"/>
</dbReference>
<comment type="caution">
    <text evidence="8">Lacks conserved residue(s) required for the propagation of feature annotation.</text>
</comment>
<dbReference type="InterPro" id="IPR049883">
    <property type="entry name" value="NOTCH1_EGF-like"/>
</dbReference>
<protein>
    <recommendedName>
        <fullName evidence="11">EGF-like domain-containing protein</fullName>
    </recommendedName>
</protein>
<evidence type="ECO:0000256" key="1">
    <source>
        <dbReference type="ARBA" id="ARBA00004370"/>
    </source>
</evidence>
<comment type="caution">
    <text evidence="12">The sequence shown here is derived from an EMBL/GenBank/DDBJ whole genome shotgun (WGS) entry which is preliminary data.</text>
</comment>
<keyword evidence="13" id="KW-1185">Reference proteome</keyword>
<dbReference type="Proteomes" id="UP001432322">
    <property type="component" value="Unassembled WGS sequence"/>
</dbReference>
<dbReference type="EMBL" id="BTSY01000004">
    <property type="protein sequence ID" value="GMT23685.1"/>
    <property type="molecule type" value="Genomic_DNA"/>
</dbReference>
<feature type="domain" description="EGF-like" evidence="11">
    <location>
        <begin position="152"/>
        <end position="190"/>
    </location>
</feature>
<dbReference type="InterPro" id="IPR006212">
    <property type="entry name" value="Furin_repeat"/>
</dbReference>
<dbReference type="InterPro" id="IPR021852">
    <property type="entry name" value="DUF3456"/>
</dbReference>
<dbReference type="GO" id="GO:0005509">
    <property type="term" value="F:calcium ion binding"/>
    <property type="evidence" value="ECO:0007669"/>
    <property type="project" value="InterPro"/>
</dbReference>
<proteinExistence type="inferred from homology"/>
<evidence type="ECO:0000256" key="7">
    <source>
        <dbReference type="ARBA" id="ARBA00023180"/>
    </source>
</evidence>
<dbReference type="InterPro" id="IPR018097">
    <property type="entry name" value="EGF_Ca-bd_CS"/>
</dbReference>
<dbReference type="InterPro" id="IPR001881">
    <property type="entry name" value="EGF-like_Ca-bd_dom"/>
</dbReference>
<dbReference type="InterPro" id="IPR002049">
    <property type="entry name" value="LE_dom"/>
</dbReference>
<dbReference type="AlphaFoldDB" id="A0AAV5W070"/>
<reference evidence="12" key="1">
    <citation type="submission" date="2023-10" db="EMBL/GenBank/DDBJ databases">
        <title>Genome assembly of Pristionchus species.</title>
        <authorList>
            <person name="Yoshida K."/>
            <person name="Sommer R.J."/>
        </authorList>
    </citation>
    <scope>NUCLEOTIDE SEQUENCE</scope>
    <source>
        <strain evidence="12">RS5133</strain>
    </source>
</reference>
<evidence type="ECO:0000256" key="2">
    <source>
        <dbReference type="ARBA" id="ARBA00005897"/>
    </source>
</evidence>
<evidence type="ECO:0000256" key="3">
    <source>
        <dbReference type="ARBA" id="ARBA00022536"/>
    </source>
</evidence>
<dbReference type="PROSITE" id="PS01248">
    <property type="entry name" value="EGF_LAM_1"/>
    <property type="match status" value="1"/>
</dbReference>
<dbReference type="SMART" id="SM00261">
    <property type="entry name" value="FU"/>
    <property type="match status" value="1"/>
</dbReference>
<keyword evidence="4" id="KW-0106">Calcium</keyword>
<dbReference type="PROSITE" id="PS01186">
    <property type="entry name" value="EGF_2"/>
    <property type="match status" value="1"/>
</dbReference>
<evidence type="ECO:0000256" key="8">
    <source>
        <dbReference type="PROSITE-ProRule" id="PRU00076"/>
    </source>
</evidence>
<feature type="transmembrane region" description="Helical" evidence="9">
    <location>
        <begin position="305"/>
        <end position="322"/>
    </location>
</feature>
<dbReference type="PANTHER" id="PTHR24038:SF11">
    <property type="entry name" value="INTEGRIN BETA-LIKE PROTEIN E"/>
    <property type="match status" value="1"/>
</dbReference>
<comment type="similarity">
    <text evidence="2">Belongs to the CRELD family.</text>
</comment>
<dbReference type="Pfam" id="PF07645">
    <property type="entry name" value="EGF_CA"/>
    <property type="match status" value="1"/>
</dbReference>
<dbReference type="CDD" id="cd00055">
    <property type="entry name" value="EGF_Lam"/>
    <property type="match status" value="1"/>
</dbReference>
<keyword evidence="7" id="KW-0325">Glycoprotein</keyword>
<keyword evidence="3 8" id="KW-0245">EGF-like domain</keyword>
<dbReference type="SUPFAM" id="SSF57184">
    <property type="entry name" value="Growth factor receptor domain"/>
    <property type="match status" value="1"/>
</dbReference>
<evidence type="ECO:0000256" key="6">
    <source>
        <dbReference type="ARBA" id="ARBA00023157"/>
    </source>
</evidence>
<dbReference type="PROSITE" id="PS50026">
    <property type="entry name" value="EGF_3"/>
    <property type="match status" value="1"/>
</dbReference>
<keyword evidence="10" id="KW-0732">Signal</keyword>
<accession>A0AAV5W070</accession>
<dbReference type="PROSITE" id="PS01187">
    <property type="entry name" value="EGF_CA"/>
    <property type="match status" value="1"/>
</dbReference>
<dbReference type="Pfam" id="PF11938">
    <property type="entry name" value="DUF3456"/>
    <property type="match status" value="2"/>
</dbReference>
<name>A0AAV5W070_9BILA</name>
<dbReference type="PROSITE" id="PS00022">
    <property type="entry name" value="EGF_1"/>
    <property type="match status" value="1"/>
</dbReference>
<feature type="disulfide bond" evidence="8">
    <location>
        <begin position="180"/>
        <end position="189"/>
    </location>
</feature>
<evidence type="ECO:0000256" key="4">
    <source>
        <dbReference type="ARBA" id="ARBA00022837"/>
    </source>
</evidence>
<dbReference type="SMART" id="SM00181">
    <property type="entry name" value="EGF"/>
    <property type="match status" value="2"/>
</dbReference>
<organism evidence="12 13">
    <name type="scientific">Pristionchus fissidentatus</name>
    <dbReference type="NCBI Taxonomy" id="1538716"/>
    <lineage>
        <taxon>Eukaryota</taxon>
        <taxon>Metazoa</taxon>
        <taxon>Ecdysozoa</taxon>
        <taxon>Nematoda</taxon>
        <taxon>Chromadorea</taxon>
        <taxon>Rhabditida</taxon>
        <taxon>Rhabditina</taxon>
        <taxon>Diplogasteromorpha</taxon>
        <taxon>Diplogasteroidea</taxon>
        <taxon>Neodiplogasteridae</taxon>
        <taxon>Pristionchus</taxon>
    </lineage>
</organism>
<keyword evidence="9" id="KW-1133">Transmembrane helix</keyword>
<dbReference type="Gene3D" id="2.10.25.10">
    <property type="entry name" value="Laminin"/>
    <property type="match status" value="1"/>
</dbReference>
<dbReference type="PANTHER" id="PTHR24038">
    <property type="entry name" value="STABILIN"/>
    <property type="match status" value="1"/>
</dbReference>
<dbReference type="GO" id="GO:0016020">
    <property type="term" value="C:membrane"/>
    <property type="evidence" value="ECO:0007669"/>
    <property type="project" value="UniProtKB-SubCell"/>
</dbReference>
<feature type="chain" id="PRO_5043473160" description="EGF-like domain-containing protein" evidence="10">
    <location>
        <begin position="22"/>
        <end position="364"/>
    </location>
</feature>
<evidence type="ECO:0000256" key="5">
    <source>
        <dbReference type="ARBA" id="ARBA00023136"/>
    </source>
</evidence>
<feature type="transmembrane region" description="Helical" evidence="9">
    <location>
        <begin position="329"/>
        <end position="348"/>
    </location>
</feature>